<evidence type="ECO:0000256" key="1">
    <source>
        <dbReference type="ARBA" id="ARBA00022598"/>
    </source>
</evidence>
<dbReference type="EMBL" id="CP155447">
    <property type="protein sequence ID" value="XBH06203.1"/>
    <property type="molecule type" value="Genomic_DNA"/>
</dbReference>
<evidence type="ECO:0000259" key="6">
    <source>
        <dbReference type="PROSITE" id="PS51186"/>
    </source>
</evidence>
<dbReference type="PANTHER" id="PTHR43334">
    <property type="entry name" value="ACETATE--COA LIGASE [ADP-FORMING]"/>
    <property type="match status" value="1"/>
</dbReference>
<organism evidence="7">
    <name type="scientific">Singulisphaera sp. Ch08</name>
    <dbReference type="NCBI Taxonomy" id="3120278"/>
    <lineage>
        <taxon>Bacteria</taxon>
        <taxon>Pseudomonadati</taxon>
        <taxon>Planctomycetota</taxon>
        <taxon>Planctomycetia</taxon>
        <taxon>Isosphaerales</taxon>
        <taxon>Isosphaeraceae</taxon>
        <taxon>Singulisphaera</taxon>
    </lineage>
</organism>
<gene>
    <name evidence="7" type="ORF">V5E97_09255</name>
</gene>
<dbReference type="Pfam" id="PF13302">
    <property type="entry name" value="Acetyltransf_3"/>
    <property type="match status" value="1"/>
</dbReference>
<dbReference type="InterPro" id="IPR043938">
    <property type="entry name" value="Ligase_CoA_dom"/>
</dbReference>
<dbReference type="SUPFAM" id="SSF56059">
    <property type="entry name" value="Glutathione synthetase ATP-binding domain-like"/>
    <property type="match status" value="1"/>
</dbReference>
<feature type="domain" description="N-acetyltransferase" evidence="6">
    <location>
        <begin position="761"/>
        <end position="932"/>
    </location>
</feature>
<dbReference type="SUPFAM" id="SSF55729">
    <property type="entry name" value="Acyl-CoA N-acyltransferases (Nat)"/>
    <property type="match status" value="1"/>
</dbReference>
<keyword evidence="1 7" id="KW-0436">Ligase</keyword>
<protein>
    <submittedName>
        <fullName evidence="7">Bifunctional acetate--CoA ligase family protein/GNAT family N-acetyltransferase</fullName>
    </submittedName>
</protein>
<dbReference type="SUPFAM" id="SSF51735">
    <property type="entry name" value="NAD(P)-binding Rossmann-fold domains"/>
    <property type="match status" value="1"/>
</dbReference>
<sequence length="932" mass="100517">MTGEEAKGPGLAPNLVVLQSRRRPLDAIFAPRTIAVVGATEQAGSVGLTILENLIGNPFGRTIFPVNPHRSEVLGVTAYPRLADVPEPIDLAIVATPATTVPEVIGDCASAGVRGAIVVSAGFKEVGAAGAELERQVMEQARRGQVRLIGPNCLGVMRPFNGLNATFTRRMALPGGVGFLSQSGALCDAILDWSLRENVGFSAFVSVGSMIDIGWGDLIDYLGDDPHTRCIVIYMESIGDARAFLSAAREVALTKPIIVLKAGRSEAAARAAASHTGAITGNNDVLDAAFRRCGVLRVDTLAEMFAVAEILSKQPRPRGPRLAIVTNAGGPGVLAADALLSAGGELAQFSSETMETLNACLPAPWSHGNPIDILGDASADRYTKVVEAAVQDRATDGLLVILTPQAMSEPTQTAESLKAYARVEGKPVLASWMGGADIASGVEILNRAGIPTFVYPDTAARVFHAMWRSTYNLRGLYETPTSADDSLDNTKARAAAEAIGTAVRGAGRTILTEFESKEVLAAYAIPTVETKFAKDEDEAVAAADALGYPVVLKLASETITHKAAVGGVRLDLPDAVAVRRAFAKIEASAREQTGTSADREPFQGVTVQPMIRRDGYELIIGSSLDPQFGPVLLFGSGGRHVEVFHDWSLALPPLNTTLARRMMEPTRAYAALKASQGDDAINTARLEQLLVRFSRLVVEQPWIKEIDINPLLASREGFLALDARVIAHGPEVREGEWPRLAIRPYPTQYAVPWTAKDGTNMLIRPIRPEDEPSFIQFHERLSEQSVSFRYFHAMKLGRRVAHDRLTRICFNDYDREMALVADYQDPATGAREILGVSRLMKQHGRNEAEFALLVVDRFHGRGLGTELLRRLVKVGRDEGLDRISADILPQNRPMQLVCKHLGFQLTRKPGDDVVRAILDLRGTDPGSNLPMA</sequence>
<dbReference type="AlphaFoldDB" id="A0AAU7CL92"/>
<name>A0AAU7CL92_9BACT</name>
<dbReference type="InterPro" id="IPR011761">
    <property type="entry name" value="ATP-grasp"/>
</dbReference>
<evidence type="ECO:0000256" key="2">
    <source>
        <dbReference type="ARBA" id="ARBA00022741"/>
    </source>
</evidence>
<proteinExistence type="predicted"/>
<dbReference type="Gene3D" id="3.40.50.261">
    <property type="entry name" value="Succinyl-CoA synthetase domains"/>
    <property type="match status" value="2"/>
</dbReference>
<dbReference type="InterPro" id="IPR036291">
    <property type="entry name" value="NAD(P)-bd_dom_sf"/>
</dbReference>
<evidence type="ECO:0000313" key="7">
    <source>
        <dbReference type="EMBL" id="XBH06203.1"/>
    </source>
</evidence>
<dbReference type="Pfam" id="PF13549">
    <property type="entry name" value="ATP-grasp_5"/>
    <property type="match status" value="1"/>
</dbReference>
<dbReference type="PROSITE" id="PS50975">
    <property type="entry name" value="ATP_GRASP"/>
    <property type="match status" value="1"/>
</dbReference>
<dbReference type="InterPro" id="IPR003781">
    <property type="entry name" value="CoA-bd"/>
</dbReference>
<dbReference type="GO" id="GO:0046872">
    <property type="term" value="F:metal ion binding"/>
    <property type="evidence" value="ECO:0007669"/>
    <property type="project" value="InterPro"/>
</dbReference>
<reference evidence="7" key="1">
    <citation type="submission" date="2024-05" db="EMBL/GenBank/DDBJ databases">
        <title>Planctomycetes of the genus Singulisphaera possess chitinolytic capabilities.</title>
        <authorList>
            <person name="Ivanova A."/>
        </authorList>
    </citation>
    <scope>NUCLEOTIDE SEQUENCE</scope>
    <source>
        <strain evidence="7">Ch08T</strain>
    </source>
</reference>
<dbReference type="Pfam" id="PF13380">
    <property type="entry name" value="CoA_binding_2"/>
    <property type="match status" value="1"/>
</dbReference>
<dbReference type="CDD" id="cd04301">
    <property type="entry name" value="NAT_SF"/>
    <property type="match status" value="1"/>
</dbReference>
<dbReference type="InterPro" id="IPR051538">
    <property type="entry name" value="Acyl-CoA_Synth/Transferase"/>
</dbReference>
<feature type="domain" description="ATP-grasp" evidence="5">
    <location>
        <begin position="517"/>
        <end position="553"/>
    </location>
</feature>
<dbReference type="SMART" id="SM00881">
    <property type="entry name" value="CoA_binding"/>
    <property type="match status" value="1"/>
</dbReference>
<dbReference type="Pfam" id="PF19045">
    <property type="entry name" value="Ligase_CoA_2"/>
    <property type="match status" value="1"/>
</dbReference>
<dbReference type="Gene3D" id="3.30.1490.20">
    <property type="entry name" value="ATP-grasp fold, A domain"/>
    <property type="match status" value="1"/>
</dbReference>
<dbReference type="InterPro" id="IPR000182">
    <property type="entry name" value="GNAT_dom"/>
</dbReference>
<dbReference type="SUPFAM" id="SSF52210">
    <property type="entry name" value="Succinyl-CoA synthetase domains"/>
    <property type="match status" value="2"/>
</dbReference>
<evidence type="ECO:0000256" key="3">
    <source>
        <dbReference type="ARBA" id="ARBA00022840"/>
    </source>
</evidence>
<dbReference type="Gene3D" id="3.40.630.30">
    <property type="match status" value="1"/>
</dbReference>
<dbReference type="Pfam" id="PF13607">
    <property type="entry name" value="Succ_CoA_lig"/>
    <property type="match status" value="1"/>
</dbReference>
<dbReference type="RefSeq" id="WP_406699053.1">
    <property type="nucleotide sequence ID" value="NZ_CP155447.1"/>
</dbReference>
<dbReference type="InterPro" id="IPR013815">
    <property type="entry name" value="ATP_grasp_subdomain_1"/>
</dbReference>
<dbReference type="GO" id="GO:0005524">
    <property type="term" value="F:ATP binding"/>
    <property type="evidence" value="ECO:0007669"/>
    <property type="project" value="UniProtKB-UniRule"/>
</dbReference>
<dbReference type="Gene3D" id="3.30.470.20">
    <property type="entry name" value="ATP-grasp fold, B domain"/>
    <property type="match status" value="1"/>
</dbReference>
<keyword evidence="3 4" id="KW-0067">ATP-binding</keyword>
<evidence type="ECO:0000256" key="4">
    <source>
        <dbReference type="PROSITE-ProRule" id="PRU00409"/>
    </source>
</evidence>
<evidence type="ECO:0000259" key="5">
    <source>
        <dbReference type="PROSITE" id="PS50975"/>
    </source>
</evidence>
<dbReference type="GO" id="GO:0043758">
    <property type="term" value="F:acetate-CoA ligase (ADP-forming) activity"/>
    <property type="evidence" value="ECO:0007669"/>
    <property type="project" value="InterPro"/>
</dbReference>
<dbReference type="InterPro" id="IPR016181">
    <property type="entry name" value="Acyl_CoA_acyltransferase"/>
</dbReference>
<dbReference type="InterPro" id="IPR016102">
    <property type="entry name" value="Succinyl-CoA_synth-like"/>
</dbReference>
<accession>A0AAU7CL92</accession>
<dbReference type="InterPro" id="IPR032875">
    <property type="entry name" value="Succ_CoA_lig_flav_dom"/>
</dbReference>
<dbReference type="GO" id="GO:0016747">
    <property type="term" value="F:acyltransferase activity, transferring groups other than amino-acyl groups"/>
    <property type="evidence" value="ECO:0007669"/>
    <property type="project" value="InterPro"/>
</dbReference>
<dbReference type="PROSITE" id="PS51186">
    <property type="entry name" value="GNAT"/>
    <property type="match status" value="1"/>
</dbReference>
<keyword evidence="2 4" id="KW-0547">Nucleotide-binding</keyword>
<dbReference type="PANTHER" id="PTHR43334:SF1">
    <property type="entry name" value="3-HYDROXYPROPIONATE--COA LIGASE [ADP-FORMING]"/>
    <property type="match status" value="1"/>
</dbReference>
<dbReference type="Gene3D" id="3.40.50.720">
    <property type="entry name" value="NAD(P)-binding Rossmann-like Domain"/>
    <property type="match status" value="1"/>
</dbReference>